<feature type="compositionally biased region" description="Low complexity" evidence="13">
    <location>
        <begin position="68"/>
        <end position="88"/>
    </location>
</feature>
<dbReference type="PROSITE" id="PS00107">
    <property type="entry name" value="PROTEIN_KINASE_ATP"/>
    <property type="match status" value="1"/>
</dbReference>
<dbReference type="InterPro" id="IPR017441">
    <property type="entry name" value="Protein_kinase_ATP_BS"/>
</dbReference>
<evidence type="ECO:0000313" key="15">
    <source>
        <dbReference type="Proteomes" id="UP000694888"/>
    </source>
</evidence>
<evidence type="ECO:0000256" key="12">
    <source>
        <dbReference type="PROSITE-ProRule" id="PRU10141"/>
    </source>
</evidence>
<proteinExistence type="predicted"/>
<feature type="region of interest" description="Disordered" evidence="13">
    <location>
        <begin position="129"/>
        <end position="339"/>
    </location>
</feature>
<feature type="compositionally biased region" description="Polar residues" evidence="13">
    <location>
        <begin position="285"/>
        <end position="310"/>
    </location>
</feature>
<dbReference type="EC" id="2.7.11.19" evidence="2"/>
<comment type="catalytic activity">
    <reaction evidence="1">
        <text>2 ATP + phosphorylase b = 2 ADP + phosphorylase a.</text>
        <dbReference type="EC" id="2.7.11.19"/>
    </reaction>
</comment>
<feature type="region of interest" description="Disordered" evidence="13">
    <location>
        <begin position="363"/>
        <end position="408"/>
    </location>
</feature>
<feature type="compositionally biased region" description="Polar residues" evidence="13">
    <location>
        <begin position="156"/>
        <end position="168"/>
    </location>
</feature>
<evidence type="ECO:0000256" key="2">
    <source>
        <dbReference type="ARBA" id="ARBA00012432"/>
    </source>
</evidence>
<dbReference type="Proteomes" id="UP000694888">
    <property type="component" value="Unplaced"/>
</dbReference>
<dbReference type="SUPFAM" id="SSF56112">
    <property type="entry name" value="Protein kinase-like (PK-like)"/>
    <property type="match status" value="1"/>
</dbReference>
<keyword evidence="6 12" id="KW-0547">Nucleotide-binding</keyword>
<feature type="region of interest" description="Disordered" evidence="13">
    <location>
        <begin position="551"/>
        <end position="673"/>
    </location>
</feature>
<dbReference type="SMART" id="SM00220">
    <property type="entry name" value="S_TKc"/>
    <property type="match status" value="1"/>
</dbReference>
<keyword evidence="3" id="KW-0723">Serine/threonine-protein kinase</keyword>
<dbReference type="PROSITE" id="PS50011">
    <property type="entry name" value="PROTEIN_KINASE_DOM"/>
    <property type="match status" value="1"/>
</dbReference>
<evidence type="ECO:0000256" key="10">
    <source>
        <dbReference type="ARBA" id="ARBA00023277"/>
    </source>
</evidence>
<dbReference type="RefSeq" id="XP_035829689.1">
    <property type="nucleotide sequence ID" value="XM_035973796.1"/>
</dbReference>
<evidence type="ECO:0000256" key="9">
    <source>
        <dbReference type="ARBA" id="ARBA00022860"/>
    </source>
</evidence>
<dbReference type="PRINTS" id="PR01049">
    <property type="entry name" value="PHOSPHBKNASE"/>
</dbReference>
<dbReference type="InterPro" id="IPR002291">
    <property type="entry name" value="Phosph_kin_gamma"/>
</dbReference>
<keyword evidence="10" id="KW-0119">Carbohydrate metabolism</keyword>
<keyword evidence="7" id="KW-0418">Kinase</keyword>
<name>A0ABM1W4U6_APLCA</name>
<feature type="compositionally biased region" description="Acidic residues" evidence="13">
    <location>
        <begin position="635"/>
        <end position="655"/>
    </location>
</feature>
<feature type="compositionally biased region" description="Pro residues" evidence="13">
    <location>
        <begin position="42"/>
        <end position="52"/>
    </location>
</feature>
<protein>
    <recommendedName>
        <fullName evidence="2">phosphorylase kinase</fullName>
        <ecNumber evidence="2">2.7.11.19</ecNumber>
    </recommendedName>
</protein>
<keyword evidence="15" id="KW-1185">Reference proteome</keyword>
<feature type="compositionally biased region" description="Basic residues" evidence="13">
    <location>
        <begin position="570"/>
        <end position="582"/>
    </location>
</feature>
<feature type="compositionally biased region" description="Basic and acidic residues" evidence="13">
    <location>
        <begin position="379"/>
        <end position="389"/>
    </location>
</feature>
<keyword evidence="4" id="KW-0321">Glycogen metabolism</keyword>
<evidence type="ECO:0000259" key="14">
    <source>
        <dbReference type="PROSITE" id="PS50011"/>
    </source>
</evidence>
<feature type="compositionally biased region" description="Polar residues" evidence="13">
    <location>
        <begin position="494"/>
        <end position="505"/>
    </location>
</feature>
<dbReference type="InterPro" id="IPR011009">
    <property type="entry name" value="Kinase-like_dom_sf"/>
</dbReference>
<feature type="compositionally biased region" description="Low complexity" evidence="13">
    <location>
        <begin position="169"/>
        <end position="210"/>
    </location>
</feature>
<dbReference type="CDD" id="cd14093">
    <property type="entry name" value="STKc_PhKG"/>
    <property type="match status" value="1"/>
</dbReference>
<evidence type="ECO:0000256" key="13">
    <source>
        <dbReference type="SAM" id="MobiDB-lite"/>
    </source>
</evidence>
<feature type="compositionally biased region" description="Low complexity" evidence="13">
    <location>
        <begin position="656"/>
        <end position="665"/>
    </location>
</feature>
<comment type="subunit">
    <text evidence="11">Hexadecamer of 4 heterotetramers, each composed of alpha, beta, gamma, and delta subunits. Alpha (PHKA1 or PHKA2) and beta (PHKB) are regulatory subunits, gamma (PHKG1 or PHKG2) is the catalytic subunit, and delta is calmodulin.</text>
</comment>
<accession>A0ABM1W4U6</accession>
<dbReference type="Pfam" id="PF00069">
    <property type="entry name" value="Pkinase"/>
    <property type="match status" value="1"/>
</dbReference>
<feature type="compositionally biased region" description="Polar residues" evidence="13">
    <location>
        <begin position="440"/>
        <end position="450"/>
    </location>
</feature>
<sequence>MDETCFMDDKVNSNLPPALNSSLCGPDECGNSIDCCSQQPQGLPPSSSPPPLGSKVNRNDLNSPPPSSSTLPPTSSLSSSSFSAPTTTDMTANKPGYCGKCGGRRSESPPAFICPWSKARFWRLPPGVDQLATDRQNEAPPSSKTLLPPHGRHPPSESNQLQQQHTAQSSRASSPSSTSTSRSVSPDPKKPSSSASPPSSPTRTRTVDPTAHSTEKAFSSTSPAKTLSTPAAKGRNGAPKTQRERSLGRSGKTSRVVDCLCSPDASPPLEQSGSRSPAYARRGLSASSLATASNGNRTNGFFPHSSTGEDSPSVVVTPPPRFVSTPVSSSPFRQPSSLPLVQSSFASGEISVFDRSERDELRSPSFMGFGLSDRASPSRRGERRNDAGDLGRSSSTPNPGVSYPSPGLRSVDSFRADLYLLECYNEHGQQWSRPAETRDLSSSPASTSFLPNSPPNHHHDHQNPHPHSDLDKTAPTCSPTSQPYQPVGDDFWTNHHQQQRSASQMSRHHSQGRPIFTGDIHSPRSHSARCYYSETEDAGSDDGEDQLDATLAQQQRRPRSKSNREQNQKNNRRGRGAIKLRYSRFDTDYFPPSLGAKSPRDDSSSSPLGPIRPRDGLSGKPRHEPTAWDTTEGRMDEDEDGDNDDEPMDDDDDDAASAALSAPGCASGGGGAAELEGVPPELLCELHALGHENEDLSADVVYALHAHKFEIKELLGKGISSTVRRVTEKTTSIEYAVKIIDISGEKGEGLQVEQTKKDTYREIRILRMCGEHPNIIELHDVFETPTFIFLVFEICKKGELFDYLTSVVSLSEKRTRIFMRQLIEAVAFLHDKDIVHRDLKPENILLDDNLNIKVSDFGFATVVEDGEELVELCGTPGYLAPEVLAHSMYENVSGYGKEVDMWACGVIMYTLLCGAPPFWNRRQMMMLRAIMNADYTFNSPEWDDISDPPKNLIQKLLVVNPEKRLTAHEALAHPFFQSQVQEPKKFPAIRKFRSAVFCVIFYLRLNFYYKHPPPISMDTLRTNPYSIKVLRKVIDTCAFGMYKHWVKRVDNQNRAALFEHTLRDDWKLKLMMVDGVKH</sequence>
<reference evidence="16" key="1">
    <citation type="submission" date="2025-08" db="UniProtKB">
        <authorList>
            <consortium name="RefSeq"/>
        </authorList>
    </citation>
    <scope>IDENTIFICATION</scope>
</reference>
<evidence type="ECO:0000256" key="1">
    <source>
        <dbReference type="ARBA" id="ARBA00001674"/>
    </source>
</evidence>
<feature type="compositionally biased region" description="Basic and acidic residues" evidence="13">
    <location>
        <begin position="612"/>
        <end position="634"/>
    </location>
</feature>
<evidence type="ECO:0000256" key="11">
    <source>
        <dbReference type="ARBA" id="ARBA00025890"/>
    </source>
</evidence>
<feature type="domain" description="Protein kinase" evidence="14">
    <location>
        <begin position="709"/>
        <end position="976"/>
    </location>
</feature>
<keyword evidence="9" id="KW-0112">Calmodulin-binding</keyword>
<dbReference type="PROSITE" id="PS00108">
    <property type="entry name" value="PROTEIN_KINASE_ST"/>
    <property type="match status" value="1"/>
</dbReference>
<dbReference type="Gene3D" id="1.10.510.10">
    <property type="entry name" value="Transferase(Phosphotransferase) domain 1"/>
    <property type="match status" value="1"/>
</dbReference>
<evidence type="ECO:0000256" key="7">
    <source>
        <dbReference type="ARBA" id="ARBA00022777"/>
    </source>
</evidence>
<evidence type="ECO:0000256" key="3">
    <source>
        <dbReference type="ARBA" id="ARBA00022527"/>
    </source>
</evidence>
<dbReference type="GeneID" id="101851391"/>
<feature type="region of interest" description="Disordered" evidence="13">
    <location>
        <begin position="36"/>
        <end position="102"/>
    </location>
</feature>
<dbReference type="InterPro" id="IPR000719">
    <property type="entry name" value="Prot_kinase_dom"/>
</dbReference>
<feature type="compositionally biased region" description="Polar residues" evidence="13">
    <location>
        <begin position="325"/>
        <end position="339"/>
    </location>
</feature>
<keyword evidence="5" id="KW-0808">Transferase</keyword>
<evidence type="ECO:0000256" key="4">
    <source>
        <dbReference type="ARBA" id="ARBA00022600"/>
    </source>
</evidence>
<feature type="compositionally biased region" description="Polar residues" evidence="13">
    <location>
        <begin position="475"/>
        <end position="484"/>
    </location>
</feature>
<evidence type="ECO:0000256" key="6">
    <source>
        <dbReference type="ARBA" id="ARBA00022741"/>
    </source>
</evidence>
<dbReference type="PANTHER" id="PTHR24347">
    <property type="entry name" value="SERINE/THREONINE-PROTEIN KINASE"/>
    <property type="match status" value="1"/>
</dbReference>
<dbReference type="InterPro" id="IPR008271">
    <property type="entry name" value="Ser/Thr_kinase_AS"/>
</dbReference>
<evidence type="ECO:0000256" key="8">
    <source>
        <dbReference type="ARBA" id="ARBA00022840"/>
    </source>
</evidence>
<evidence type="ECO:0000256" key="5">
    <source>
        <dbReference type="ARBA" id="ARBA00022679"/>
    </source>
</evidence>
<feature type="region of interest" description="Disordered" evidence="13">
    <location>
        <begin position="430"/>
        <end position="527"/>
    </location>
</feature>
<gene>
    <name evidence="16" type="primary">LOC101851391</name>
</gene>
<keyword evidence="8 12" id="KW-0067">ATP-binding</keyword>
<evidence type="ECO:0000313" key="16">
    <source>
        <dbReference type="RefSeq" id="XP_035829689.1"/>
    </source>
</evidence>
<feature type="binding site" evidence="12">
    <location>
        <position position="738"/>
    </location>
    <ligand>
        <name>ATP</name>
        <dbReference type="ChEBI" id="CHEBI:30616"/>
    </ligand>
</feature>
<organism evidence="15 16">
    <name type="scientific">Aplysia californica</name>
    <name type="common">California sea hare</name>
    <dbReference type="NCBI Taxonomy" id="6500"/>
    <lineage>
        <taxon>Eukaryota</taxon>
        <taxon>Metazoa</taxon>
        <taxon>Spiralia</taxon>
        <taxon>Lophotrochozoa</taxon>
        <taxon>Mollusca</taxon>
        <taxon>Gastropoda</taxon>
        <taxon>Heterobranchia</taxon>
        <taxon>Euthyneura</taxon>
        <taxon>Tectipleura</taxon>
        <taxon>Aplysiida</taxon>
        <taxon>Aplysioidea</taxon>
        <taxon>Aplysiidae</taxon>
        <taxon>Aplysia</taxon>
    </lineage>
</organism>
<dbReference type="Gene3D" id="3.30.200.20">
    <property type="entry name" value="Phosphorylase Kinase, domain 1"/>
    <property type="match status" value="1"/>
</dbReference>
<feature type="compositionally biased region" description="Polar residues" evidence="13">
    <location>
        <begin position="216"/>
        <end position="229"/>
    </location>
</feature>
<feature type="compositionally biased region" description="Basic and acidic residues" evidence="13">
    <location>
        <begin position="461"/>
        <end position="472"/>
    </location>
</feature>